<proteinExistence type="predicted"/>
<name>A0A1S2DYS7_AGRVI</name>
<dbReference type="AlphaFoldDB" id="A0A1S2DYS7"/>
<dbReference type="PRINTS" id="PR00420">
    <property type="entry name" value="RNGMNOXGNASE"/>
</dbReference>
<dbReference type="PANTHER" id="PTHR43476">
    <property type="entry name" value="3-(3-HYDROXY-PHENYL)PROPIONATE/3-HYDROXYCINNAMIC ACID HYDROXYLASE"/>
    <property type="match status" value="1"/>
</dbReference>
<accession>A0A1S2DYS7</accession>
<dbReference type="GeneID" id="60684173"/>
<keyword evidence="1" id="KW-0560">Oxidoreductase</keyword>
<dbReference type="InterPro" id="IPR036188">
    <property type="entry name" value="FAD/NAD-bd_sf"/>
</dbReference>
<dbReference type="Gene3D" id="3.30.9.10">
    <property type="entry name" value="D-Amino Acid Oxidase, subunit A, domain 2"/>
    <property type="match status" value="1"/>
</dbReference>
<dbReference type="PANTHER" id="PTHR43476:SF3">
    <property type="entry name" value="FAD-BINDING MONOOXYGENASE"/>
    <property type="match status" value="1"/>
</dbReference>
<evidence type="ECO:0000313" key="4">
    <source>
        <dbReference type="EMBL" id="MBF2714161.1"/>
    </source>
</evidence>
<dbReference type="EMBL" id="QUSG01000025">
    <property type="protein sequence ID" value="KAA3520808.1"/>
    <property type="molecule type" value="Genomic_DNA"/>
</dbReference>
<gene>
    <name evidence="3" type="ORF">DXT89_24885</name>
    <name evidence="4" type="ORF">IEI95_007825</name>
</gene>
<evidence type="ECO:0000313" key="3">
    <source>
        <dbReference type="EMBL" id="KAA3520808.1"/>
    </source>
</evidence>
<dbReference type="RefSeq" id="WP_071207463.1">
    <property type="nucleotide sequence ID" value="NZ_CP055265.1"/>
</dbReference>
<dbReference type="Pfam" id="PF01494">
    <property type="entry name" value="FAD_binding_3"/>
    <property type="match status" value="1"/>
</dbReference>
<dbReference type="Proteomes" id="UP000655037">
    <property type="component" value="Unassembled WGS sequence"/>
</dbReference>
<evidence type="ECO:0000313" key="5">
    <source>
        <dbReference type="Proteomes" id="UP000436911"/>
    </source>
</evidence>
<dbReference type="InterPro" id="IPR002938">
    <property type="entry name" value="FAD-bd"/>
</dbReference>
<evidence type="ECO:0000259" key="2">
    <source>
        <dbReference type="Pfam" id="PF01494"/>
    </source>
</evidence>
<dbReference type="Proteomes" id="UP000436911">
    <property type="component" value="Unassembled WGS sequence"/>
</dbReference>
<dbReference type="GO" id="GO:0019622">
    <property type="term" value="P:3-(3-hydroxy)phenylpropionate catabolic process"/>
    <property type="evidence" value="ECO:0007669"/>
    <property type="project" value="TreeGrafter"/>
</dbReference>
<protein>
    <submittedName>
        <fullName evidence="3">Bifunctional 3-(3-hydroxy-phenyl)propionate/3-hydroxycinnamic acid hydroxylase</fullName>
    </submittedName>
</protein>
<dbReference type="NCBIfam" id="NF004829">
    <property type="entry name" value="PRK06183.1-3"/>
    <property type="match status" value="1"/>
</dbReference>
<comment type="caution">
    <text evidence="3">The sequence shown here is derived from an EMBL/GenBank/DDBJ whole genome shotgun (WGS) entry which is preliminary data.</text>
</comment>
<dbReference type="InterPro" id="IPR050631">
    <property type="entry name" value="PheA/TfdB_FAD_monoxygenase"/>
</dbReference>
<organism evidence="3 5">
    <name type="scientific">Agrobacterium vitis</name>
    <name type="common">Rhizobium vitis</name>
    <dbReference type="NCBI Taxonomy" id="373"/>
    <lineage>
        <taxon>Bacteria</taxon>
        <taxon>Pseudomonadati</taxon>
        <taxon>Pseudomonadota</taxon>
        <taxon>Alphaproteobacteria</taxon>
        <taxon>Hyphomicrobiales</taxon>
        <taxon>Rhizobiaceae</taxon>
        <taxon>Rhizobium/Agrobacterium group</taxon>
        <taxon>Agrobacterium</taxon>
    </lineage>
</organism>
<dbReference type="Gene3D" id="3.50.50.60">
    <property type="entry name" value="FAD/NAD(P)-binding domain"/>
    <property type="match status" value="1"/>
</dbReference>
<dbReference type="OrthoDB" id="9791689at2"/>
<dbReference type="GO" id="GO:0071949">
    <property type="term" value="F:FAD binding"/>
    <property type="evidence" value="ECO:0007669"/>
    <property type="project" value="InterPro"/>
</dbReference>
<reference evidence="3 5" key="1">
    <citation type="submission" date="2018-08" db="EMBL/GenBank/DDBJ databases">
        <title>Genome sequencing of Agrobacterium vitis strain ICMP 10754.</title>
        <authorList>
            <person name="Visnovsky S.B."/>
            <person name="Pitman A.R."/>
        </authorList>
    </citation>
    <scope>NUCLEOTIDE SEQUENCE [LARGE SCALE GENOMIC DNA]</scope>
    <source>
        <strain evidence="3 5">ICMP 10754</strain>
    </source>
</reference>
<feature type="domain" description="FAD-binding" evidence="2">
    <location>
        <begin position="3"/>
        <end position="350"/>
    </location>
</feature>
<dbReference type="SUPFAM" id="SSF51905">
    <property type="entry name" value="FAD/NAD(P)-binding domain"/>
    <property type="match status" value="1"/>
</dbReference>
<sequence>MTEYDVIIIGYGPTGKVLARQLVDVGHTVAVVERWPQTYPLPRAIGYDHEIKRIFHALGIASEVAAISREMGHYVWYNEDWKALIDIDETRESISGGPTGYTFNQPDLEQILHEDLLHRDGISYHLGMEAVAAHDAEDHIVVELARFDAQTLTIDHSETLTLTGSYLVGCDGANSFVRKMMDVSVIDHGFDESWLVVDVRPHDLDKLSIPNAAQWCNPARPTTIVPSGVRNRRWEFMLRSDESPTQMCEADKVWELLSPWLSQEDGELIRSASYRFRSLVAGGWRKGRMLIAGDAAHLMPPFMGQGMCAGLRDVWNLGWKLNRVLDGSAPENLLDTYEAERSPHVDAVIRISMAMGQVICVPNPEAARRRDEAFFAGNLPPPPAFPPLSGGIIARDGDGKPIGGAGELLPHDDLARGGIRVRLDDLVGRDLVLVTRIAVDDGRLERLGIRQVFLGEAGWRDVNGRLARWLDSRGAVAYLARPDFYAFGTAANTDEVDTLLETFECMVGGREHVLNEIA</sequence>
<reference evidence="4" key="2">
    <citation type="submission" date="2020-11" db="EMBL/GenBank/DDBJ databases">
        <title>Agrobacterium vitis strain K377 genome.</title>
        <authorList>
            <person name="Xi H."/>
        </authorList>
    </citation>
    <scope>NUCLEOTIDE SEQUENCE</scope>
    <source>
        <strain evidence="4">K377</strain>
    </source>
</reference>
<dbReference type="EMBL" id="JACXXJ020000003">
    <property type="protein sequence ID" value="MBF2714161.1"/>
    <property type="molecule type" value="Genomic_DNA"/>
</dbReference>
<dbReference type="GO" id="GO:0008688">
    <property type="term" value="F:3-(3-hydroxyphenyl)propionate hydroxylase activity"/>
    <property type="evidence" value="ECO:0007669"/>
    <property type="project" value="TreeGrafter"/>
</dbReference>
<evidence type="ECO:0000256" key="1">
    <source>
        <dbReference type="ARBA" id="ARBA00023002"/>
    </source>
</evidence>